<comment type="similarity">
    <text evidence="10">Belongs to the methyl-accepting chemotaxis (MCP) protein family.</text>
</comment>
<evidence type="ECO:0000256" key="12">
    <source>
        <dbReference type="SAM" id="Phobius"/>
    </source>
</evidence>
<dbReference type="EMBL" id="JAPMXC010000001">
    <property type="protein sequence ID" value="MCY0386108.1"/>
    <property type="molecule type" value="Genomic_DNA"/>
</dbReference>
<dbReference type="Proteomes" id="UP001082899">
    <property type="component" value="Unassembled WGS sequence"/>
</dbReference>
<dbReference type="RefSeq" id="WP_267845360.1">
    <property type="nucleotide sequence ID" value="NZ_JAPMXC010000001.1"/>
</dbReference>
<dbReference type="InterPro" id="IPR003122">
    <property type="entry name" value="Tar_rcpt_lig-bd"/>
</dbReference>
<name>A0ABT3ZHW2_9BURK</name>
<dbReference type="CDD" id="cd11386">
    <property type="entry name" value="MCP_signal"/>
    <property type="match status" value="1"/>
</dbReference>
<dbReference type="InterPro" id="IPR003660">
    <property type="entry name" value="HAMP_dom"/>
</dbReference>
<dbReference type="SUPFAM" id="SSF47170">
    <property type="entry name" value="Aspartate receptor, ligand-binding domain"/>
    <property type="match status" value="1"/>
</dbReference>
<feature type="transmembrane region" description="Helical" evidence="12">
    <location>
        <begin position="187"/>
        <end position="210"/>
    </location>
</feature>
<dbReference type="Gene3D" id="1.10.287.950">
    <property type="entry name" value="Methyl-accepting chemotaxis protein"/>
    <property type="match status" value="1"/>
</dbReference>
<evidence type="ECO:0000313" key="16">
    <source>
        <dbReference type="Proteomes" id="UP001082899"/>
    </source>
</evidence>
<evidence type="ECO:0000256" key="10">
    <source>
        <dbReference type="ARBA" id="ARBA00029447"/>
    </source>
</evidence>
<gene>
    <name evidence="15" type="ORF">OVY01_02370</name>
</gene>
<dbReference type="Pfam" id="PF02203">
    <property type="entry name" value="TarH"/>
    <property type="match status" value="1"/>
</dbReference>
<feature type="transmembrane region" description="Helical" evidence="12">
    <location>
        <begin position="12"/>
        <end position="34"/>
    </location>
</feature>
<dbReference type="SMART" id="SM00283">
    <property type="entry name" value="MA"/>
    <property type="match status" value="1"/>
</dbReference>
<dbReference type="Pfam" id="PF00015">
    <property type="entry name" value="MCPsignal"/>
    <property type="match status" value="1"/>
</dbReference>
<keyword evidence="9 11" id="KW-0807">Transducer</keyword>
<feature type="domain" description="Methyl-accepting transducer" evidence="13">
    <location>
        <begin position="271"/>
        <end position="500"/>
    </location>
</feature>
<evidence type="ECO:0000256" key="6">
    <source>
        <dbReference type="ARBA" id="ARBA00022692"/>
    </source>
</evidence>
<accession>A0ABT3ZHW2</accession>
<comment type="caution">
    <text evidence="15">The sequence shown here is derived from an EMBL/GenBank/DDBJ whole genome shotgun (WGS) entry which is preliminary data.</text>
</comment>
<evidence type="ECO:0000256" key="8">
    <source>
        <dbReference type="ARBA" id="ARBA00023136"/>
    </source>
</evidence>
<proteinExistence type="inferred from homology"/>
<dbReference type="PROSITE" id="PS50885">
    <property type="entry name" value="HAMP"/>
    <property type="match status" value="1"/>
</dbReference>
<dbReference type="PROSITE" id="PS50111">
    <property type="entry name" value="CHEMOTAXIS_TRANSDUC_2"/>
    <property type="match status" value="1"/>
</dbReference>
<sequence>MNSNKTVLTLQARIALTMSFLAALMVVIGALGLFSTLRAIESNRDTYENKLTAATNLGNAEIYLARTRLVLDRVALHPEDAHVGEQIDRATGFFKTSDDWWQKFVSQSHEPGEAALIDAASERRRAMFSGVSRFIDAIKSGDKATADKITMTELSALYNAMSKSNEDIKVALFANAKHHFDASESQFHGMTALSIAMILIGIGAAAFSWFSLRRAIMQPLRAALSHFDAIAQGDLSRRVEIRSADEMGELLEGLSRMQISLSNTVRAVRGSSESISTATREIASGTMDLAARTEEQAASLEETAASMSQLTATVQHNADSARTGSEVAEEASRVAHKGNDVVARVVGTMGGIDANSRKIGDITGIIEGIAFQTNILALNAAVEAARAGEQGRGFAVVASEVRNLAQRSSAAAREIKDLIAVSNRTVTEGTELVADAGQTMQEVLASIRQVTVIMAELSSAANEQRNGIEQVDSAVTQMDSITQQNAALVEQATAAAQSLDEQSRVLRDSVVVFQLA</sequence>
<dbReference type="CDD" id="cd06225">
    <property type="entry name" value="HAMP"/>
    <property type="match status" value="1"/>
</dbReference>
<dbReference type="PANTHER" id="PTHR43531">
    <property type="entry name" value="PROTEIN ICFG"/>
    <property type="match status" value="1"/>
</dbReference>
<evidence type="ECO:0000259" key="13">
    <source>
        <dbReference type="PROSITE" id="PS50111"/>
    </source>
</evidence>
<evidence type="ECO:0000256" key="7">
    <source>
        <dbReference type="ARBA" id="ARBA00022989"/>
    </source>
</evidence>
<keyword evidence="6 12" id="KW-0812">Transmembrane</keyword>
<dbReference type="InterPro" id="IPR004089">
    <property type="entry name" value="MCPsignal_dom"/>
</dbReference>
<keyword evidence="8 12" id="KW-0472">Membrane</keyword>
<evidence type="ECO:0000256" key="3">
    <source>
        <dbReference type="ARBA" id="ARBA00022481"/>
    </source>
</evidence>
<dbReference type="InterPro" id="IPR035440">
    <property type="entry name" value="4HB_MCP_dom_sf"/>
</dbReference>
<dbReference type="Pfam" id="PF00672">
    <property type="entry name" value="HAMP"/>
    <property type="match status" value="1"/>
</dbReference>
<evidence type="ECO:0000256" key="4">
    <source>
        <dbReference type="ARBA" id="ARBA00022500"/>
    </source>
</evidence>
<reference evidence="15" key="1">
    <citation type="submission" date="2022-11" db="EMBL/GenBank/DDBJ databases">
        <title>Robbsia betulipollinis sp. nov., isolated from pollen of birch (Betula pendula).</title>
        <authorList>
            <person name="Shi H."/>
            <person name="Ambika Manirajan B."/>
            <person name="Ratering S."/>
            <person name="Geissler-Plaum R."/>
            <person name="Schnell S."/>
        </authorList>
    </citation>
    <scope>NUCLEOTIDE SEQUENCE</scope>
    <source>
        <strain evidence="15">Bb-Pol-6</strain>
    </source>
</reference>
<keyword evidence="3" id="KW-0488">Methylation</keyword>
<keyword evidence="2" id="KW-1003">Cell membrane</keyword>
<evidence type="ECO:0000256" key="11">
    <source>
        <dbReference type="PROSITE-ProRule" id="PRU00284"/>
    </source>
</evidence>
<evidence type="ECO:0000313" key="15">
    <source>
        <dbReference type="EMBL" id="MCY0386108.1"/>
    </source>
</evidence>
<dbReference type="InterPro" id="IPR004090">
    <property type="entry name" value="Chemotax_Me-accpt_rcpt"/>
</dbReference>
<keyword evidence="7 12" id="KW-1133">Transmembrane helix</keyword>
<dbReference type="SUPFAM" id="SSF58104">
    <property type="entry name" value="Methyl-accepting chemotaxis protein (MCP) signaling domain"/>
    <property type="match status" value="1"/>
</dbReference>
<keyword evidence="16" id="KW-1185">Reference proteome</keyword>
<organism evidence="15 16">
    <name type="scientific">Robbsia betulipollinis</name>
    <dbReference type="NCBI Taxonomy" id="2981849"/>
    <lineage>
        <taxon>Bacteria</taxon>
        <taxon>Pseudomonadati</taxon>
        <taxon>Pseudomonadota</taxon>
        <taxon>Betaproteobacteria</taxon>
        <taxon>Burkholderiales</taxon>
        <taxon>Burkholderiaceae</taxon>
        <taxon>Robbsia</taxon>
    </lineage>
</organism>
<protein>
    <submittedName>
        <fullName evidence="15">Methyl-accepting chemotaxis protein</fullName>
    </submittedName>
</protein>
<feature type="domain" description="HAMP" evidence="14">
    <location>
        <begin position="214"/>
        <end position="266"/>
    </location>
</feature>
<comment type="subcellular location">
    <subcellularLocation>
        <location evidence="1">Cell inner membrane</location>
        <topology evidence="1">Multi-pass membrane protein</topology>
    </subcellularLocation>
</comment>
<evidence type="ECO:0000256" key="1">
    <source>
        <dbReference type="ARBA" id="ARBA00004429"/>
    </source>
</evidence>
<evidence type="ECO:0000256" key="2">
    <source>
        <dbReference type="ARBA" id="ARBA00022475"/>
    </source>
</evidence>
<keyword evidence="5" id="KW-0997">Cell inner membrane</keyword>
<dbReference type="InterPro" id="IPR051310">
    <property type="entry name" value="MCP_chemotaxis"/>
</dbReference>
<dbReference type="PANTHER" id="PTHR43531:SF14">
    <property type="entry name" value="METHYL-ACCEPTING CHEMOTAXIS PROTEIN I-RELATED"/>
    <property type="match status" value="1"/>
</dbReference>
<evidence type="ECO:0000256" key="5">
    <source>
        <dbReference type="ARBA" id="ARBA00022519"/>
    </source>
</evidence>
<evidence type="ECO:0000256" key="9">
    <source>
        <dbReference type="ARBA" id="ARBA00023224"/>
    </source>
</evidence>
<evidence type="ECO:0000259" key="14">
    <source>
        <dbReference type="PROSITE" id="PS50885"/>
    </source>
</evidence>
<dbReference type="SMART" id="SM00304">
    <property type="entry name" value="HAMP"/>
    <property type="match status" value="1"/>
</dbReference>
<dbReference type="PRINTS" id="PR00260">
    <property type="entry name" value="CHEMTRNSDUCR"/>
</dbReference>
<keyword evidence="4" id="KW-0145">Chemotaxis</keyword>